<evidence type="ECO:0000313" key="2">
    <source>
        <dbReference type="EMBL" id="BAQ23734.1"/>
    </source>
</evidence>
<dbReference type="AlphaFoldDB" id="A0A1L7LHP3"/>
<dbReference type="EMBL" id="AP014612">
    <property type="protein sequence ID" value="BAQ23734.1"/>
    <property type="molecule type" value="Genomic_DNA"/>
</dbReference>
<dbReference type="Proteomes" id="UP000217758">
    <property type="component" value="Chromosome"/>
</dbReference>
<dbReference type="Pfam" id="PF04468">
    <property type="entry name" value="PSP1"/>
    <property type="match status" value="1"/>
</dbReference>
<proteinExistence type="predicted"/>
<evidence type="ECO:0000313" key="3">
    <source>
        <dbReference type="Proteomes" id="UP000217758"/>
    </source>
</evidence>
<dbReference type="KEGG" id="strg:SRT_04730"/>
<feature type="domain" description="PSP1 C-terminal" evidence="1">
    <location>
        <begin position="62"/>
        <end position="147"/>
    </location>
</feature>
<dbReference type="InterPro" id="IPR047767">
    <property type="entry name" value="PSP1-like"/>
</dbReference>
<dbReference type="PROSITE" id="PS51411">
    <property type="entry name" value="PSP1_C"/>
    <property type="match status" value="1"/>
</dbReference>
<dbReference type="PANTHER" id="PTHR43830">
    <property type="entry name" value="PROTEIN PSP1"/>
    <property type="match status" value="1"/>
</dbReference>
<reference evidence="2 3" key="1">
    <citation type="journal article" date="2016" name="Microbiol. Immunol.">
        <title>Complete genome sequence of Streptococcus troglodytae TKU31 isolated from the oral cavity of a chimpanzee (Pan troglodytes).</title>
        <authorList>
            <person name="Okamoto M."/>
            <person name="Naito M."/>
            <person name="Miyanohara M."/>
            <person name="Imai S."/>
            <person name="Nomura Y."/>
            <person name="Saito W."/>
            <person name="Momoi Y."/>
            <person name="Takada K."/>
            <person name="Miyabe-Nishiwaki T."/>
            <person name="Tomonaga M."/>
            <person name="Hanada N."/>
        </authorList>
    </citation>
    <scope>NUCLEOTIDE SEQUENCE [LARGE SCALE GENOMIC DNA]</scope>
    <source>
        <strain evidence="3">TKU 31</strain>
    </source>
</reference>
<organism evidence="2 3">
    <name type="scientific">Streptococcus troglodytae</name>
    <dbReference type="NCBI Taxonomy" id="1111760"/>
    <lineage>
        <taxon>Bacteria</taxon>
        <taxon>Bacillati</taxon>
        <taxon>Bacillota</taxon>
        <taxon>Bacilli</taxon>
        <taxon>Lactobacillales</taxon>
        <taxon>Streptococcaceae</taxon>
        <taxon>Streptococcus</taxon>
    </lineage>
</organism>
<dbReference type="RefSeq" id="WP_128832927.1">
    <property type="nucleotide sequence ID" value="NZ_AP014612.1"/>
</dbReference>
<accession>A0A1L7LHP3</accession>
<dbReference type="NCBIfam" id="NF041131">
    <property type="entry name" value="RicT_YaaT_fam"/>
    <property type="match status" value="1"/>
</dbReference>
<protein>
    <submittedName>
        <fullName evidence="2">Signal peptidase II</fullName>
    </submittedName>
</protein>
<dbReference type="PANTHER" id="PTHR43830:SF3">
    <property type="entry name" value="PROTEIN PSP1"/>
    <property type="match status" value="1"/>
</dbReference>
<dbReference type="InterPro" id="IPR007557">
    <property type="entry name" value="PSP1_C"/>
</dbReference>
<name>A0A1L7LHP3_9STRE</name>
<keyword evidence="3" id="KW-1185">Reference proteome</keyword>
<dbReference type="GO" id="GO:0005737">
    <property type="term" value="C:cytoplasm"/>
    <property type="evidence" value="ECO:0007669"/>
    <property type="project" value="TreeGrafter"/>
</dbReference>
<sequence length="268" mass="30259">MIEVIGIKYEETDSISYVLPDQTYQKDDFLVVQNRKGSRLAQVVQANFAMSANKVPDIEQIDKVLRKAEQADIETYQNNLILAEESFAKVNALIQKNQLEMKLIDIVFPLERRQVLITFVAEHRVDFRQLLKDLANFFKARIELRQINSREESKIYGGLGPCGRALCCSSFLGEFPPVSIKMAKNQNLSLNSGKTTGVCGRLMCCLSFEDDFYRESKEKFPDLGTKVDTQNGQGIIAGIDVISETVKVRFEETPGLLTYALEEVKVNG</sequence>
<gene>
    <name evidence="2" type="ORF">SRT_04730</name>
</gene>
<evidence type="ECO:0000259" key="1">
    <source>
        <dbReference type="PROSITE" id="PS51411"/>
    </source>
</evidence>